<organism evidence="3 4">
    <name type="scientific">Corynebacterium lipophilum</name>
    <dbReference type="NCBI Taxonomy" id="2804918"/>
    <lineage>
        <taxon>Bacteria</taxon>
        <taxon>Bacillati</taxon>
        <taxon>Actinomycetota</taxon>
        <taxon>Actinomycetes</taxon>
        <taxon>Mycobacteriales</taxon>
        <taxon>Corynebacteriaceae</taxon>
        <taxon>Corynebacterium</taxon>
    </lineage>
</organism>
<dbReference type="GO" id="GO:0004518">
    <property type="term" value="F:nuclease activity"/>
    <property type="evidence" value="ECO:0007669"/>
    <property type="project" value="InterPro"/>
</dbReference>
<dbReference type="InterPro" id="IPR016071">
    <property type="entry name" value="Staphylococal_nuclease_OB-fold"/>
</dbReference>
<dbReference type="InterPro" id="IPR002071">
    <property type="entry name" value="Thermonucl_AS"/>
</dbReference>
<proteinExistence type="predicted"/>
<dbReference type="InterPro" id="IPR035437">
    <property type="entry name" value="SNase_OB-fold_sf"/>
</dbReference>
<keyword evidence="4" id="KW-1185">Reference proteome</keyword>
<dbReference type="Proteomes" id="UP001205920">
    <property type="component" value="Unassembled WGS sequence"/>
</dbReference>
<evidence type="ECO:0000313" key="3">
    <source>
        <dbReference type="EMBL" id="MCO6393510.1"/>
    </source>
</evidence>
<dbReference type="Gene3D" id="2.40.50.90">
    <property type="match status" value="1"/>
</dbReference>
<reference evidence="3 4" key="1">
    <citation type="submission" date="2021-01" db="EMBL/GenBank/DDBJ databases">
        <title>Identification and Characterization of Corynebacterium sp.</title>
        <authorList>
            <person name="Luo Q."/>
            <person name="Qu P."/>
            <person name="Chen Q."/>
        </authorList>
    </citation>
    <scope>NUCLEOTIDE SEQUENCE [LARGE SCALE GENOMIC DNA]</scope>
    <source>
        <strain evidence="3 4">MC-18</strain>
    </source>
</reference>
<feature type="signal peptide" evidence="1">
    <location>
        <begin position="1"/>
        <end position="22"/>
    </location>
</feature>
<dbReference type="PROSITE" id="PS01123">
    <property type="entry name" value="TNASE_1"/>
    <property type="match status" value="1"/>
</dbReference>
<dbReference type="Pfam" id="PF00565">
    <property type="entry name" value="SNase"/>
    <property type="match status" value="1"/>
</dbReference>
<protein>
    <submittedName>
        <fullName evidence="3">Thermonuclease family protein</fullName>
    </submittedName>
</protein>
<keyword evidence="1" id="KW-0732">Signal</keyword>
<accession>A0AAW5HRA5</accession>
<name>A0AAW5HRA5_9CORY</name>
<comment type="caution">
    <text evidence="3">The sequence shown here is derived from an EMBL/GenBank/DDBJ whole genome shotgun (WGS) entry which is preliminary data.</text>
</comment>
<evidence type="ECO:0000313" key="4">
    <source>
        <dbReference type="Proteomes" id="UP001205920"/>
    </source>
</evidence>
<sequence length="231" mass="25723">MKKVFGLLAAIVLLAVGSWVWQQVDAPEAEFHVAQVVDGDTIVVDGPAGQERVRLLGIDTPERGECLADDATRRLEELLPEGTGVRLEYDQERTDRYGRTLAGVLRDGQFVNAVMVSEGLARVVEYAPNTKFTQRLEAEAAPAVRDSLGIYGLGPECWFTEPTQQVTLEMLTTGIDELERSPGDRGLAGRCQHYVDALRDSVKRTRNFTFREPAMEYLDEQQRLIDELSAP</sequence>
<dbReference type="AlphaFoldDB" id="A0AAW5HRA5"/>
<evidence type="ECO:0000256" key="1">
    <source>
        <dbReference type="SAM" id="SignalP"/>
    </source>
</evidence>
<feature type="domain" description="TNase-like" evidence="2">
    <location>
        <begin position="27"/>
        <end position="153"/>
    </location>
</feature>
<dbReference type="EMBL" id="JAEUWV010000001">
    <property type="protein sequence ID" value="MCO6393510.1"/>
    <property type="molecule type" value="Genomic_DNA"/>
</dbReference>
<dbReference type="GO" id="GO:0003676">
    <property type="term" value="F:nucleic acid binding"/>
    <property type="evidence" value="ECO:0007669"/>
    <property type="project" value="InterPro"/>
</dbReference>
<feature type="chain" id="PRO_5043879508" evidence="1">
    <location>
        <begin position="23"/>
        <end position="231"/>
    </location>
</feature>
<evidence type="ECO:0000259" key="2">
    <source>
        <dbReference type="PROSITE" id="PS50830"/>
    </source>
</evidence>
<dbReference type="PROSITE" id="PS50830">
    <property type="entry name" value="TNASE_3"/>
    <property type="match status" value="1"/>
</dbReference>
<dbReference type="SMART" id="SM00318">
    <property type="entry name" value="SNc"/>
    <property type="match status" value="1"/>
</dbReference>
<dbReference type="SUPFAM" id="SSF50199">
    <property type="entry name" value="Staphylococcal nuclease"/>
    <property type="match status" value="1"/>
</dbReference>
<dbReference type="RefSeq" id="WP_252930802.1">
    <property type="nucleotide sequence ID" value="NZ_JAEUWV010000001.1"/>
</dbReference>
<gene>
    <name evidence="3" type="ORF">JMN37_00700</name>
</gene>